<comment type="caution">
    <text evidence="1">The sequence shown here is derived from an EMBL/GenBank/DDBJ whole genome shotgun (WGS) entry which is preliminary data.</text>
</comment>
<keyword evidence="2" id="KW-1185">Reference proteome</keyword>
<proteinExistence type="predicted"/>
<name>A0ACC2FM83_DALPE</name>
<reference evidence="1" key="1">
    <citation type="submission" date="2021-05" db="EMBL/GenBank/DDBJ databases">
        <authorList>
            <person name="Pan Q."/>
            <person name="Jouanno E."/>
            <person name="Zahm M."/>
            <person name="Klopp C."/>
            <person name="Cabau C."/>
            <person name="Louis A."/>
            <person name="Berthelot C."/>
            <person name="Parey E."/>
            <person name="Roest Crollius H."/>
            <person name="Montfort J."/>
            <person name="Robinson-Rechavi M."/>
            <person name="Bouchez O."/>
            <person name="Lampietro C."/>
            <person name="Lopez Roques C."/>
            <person name="Donnadieu C."/>
            <person name="Postlethwait J."/>
            <person name="Bobe J."/>
            <person name="Dillon D."/>
            <person name="Chandos A."/>
            <person name="von Hippel F."/>
            <person name="Guiguen Y."/>
        </authorList>
    </citation>
    <scope>NUCLEOTIDE SEQUENCE</scope>
    <source>
        <strain evidence="1">YG-Jan2019</strain>
    </source>
</reference>
<evidence type="ECO:0000313" key="2">
    <source>
        <dbReference type="Proteomes" id="UP001157502"/>
    </source>
</evidence>
<organism evidence="1 2">
    <name type="scientific">Dallia pectoralis</name>
    <name type="common">Alaska blackfish</name>
    <dbReference type="NCBI Taxonomy" id="75939"/>
    <lineage>
        <taxon>Eukaryota</taxon>
        <taxon>Metazoa</taxon>
        <taxon>Chordata</taxon>
        <taxon>Craniata</taxon>
        <taxon>Vertebrata</taxon>
        <taxon>Euteleostomi</taxon>
        <taxon>Actinopterygii</taxon>
        <taxon>Neopterygii</taxon>
        <taxon>Teleostei</taxon>
        <taxon>Protacanthopterygii</taxon>
        <taxon>Esociformes</taxon>
        <taxon>Umbridae</taxon>
        <taxon>Dallia</taxon>
    </lineage>
</organism>
<gene>
    <name evidence="1" type="ORF">DPEC_G00278480</name>
</gene>
<evidence type="ECO:0000313" key="1">
    <source>
        <dbReference type="EMBL" id="KAJ7992431.1"/>
    </source>
</evidence>
<dbReference type="EMBL" id="CM055752">
    <property type="protein sequence ID" value="KAJ7992431.1"/>
    <property type="molecule type" value="Genomic_DNA"/>
</dbReference>
<sequence length="83" mass="9658">MKYPGRHFRTLIYLDSKLHKPWALRQDICFFVYHPWLPTYRRLIASSNVLFSVMRCAAGNGVEGATVRMVRHSVPSLRSPLLQ</sequence>
<accession>A0ACC2FM83</accession>
<protein>
    <submittedName>
        <fullName evidence="1">Uncharacterized protein</fullName>
    </submittedName>
</protein>
<dbReference type="Proteomes" id="UP001157502">
    <property type="component" value="Chromosome 25"/>
</dbReference>